<gene>
    <name evidence="1" type="ORF">ABO01nite_18460</name>
</gene>
<sequence>MRPEEAYAVHQKHPLVDISLNEQTLKLRFRRPSETPGTINAEPALRRACHLPMTGRHKEQAA</sequence>
<proteinExistence type="predicted"/>
<keyword evidence="2" id="KW-1185">Reference proteome</keyword>
<dbReference type="RefSeq" id="WP_146926562.1">
    <property type="nucleotide sequence ID" value="NZ_AP014690.1"/>
</dbReference>
<evidence type="ECO:0000313" key="2">
    <source>
        <dbReference type="Proteomes" id="UP000321287"/>
    </source>
</evidence>
<organism evidence="1 2">
    <name type="scientific">Asaia bogorensis NBRC 16594</name>
    <dbReference type="NCBI Taxonomy" id="1231624"/>
    <lineage>
        <taxon>Bacteria</taxon>
        <taxon>Pseudomonadati</taxon>
        <taxon>Pseudomonadota</taxon>
        <taxon>Alphaproteobacteria</taxon>
        <taxon>Acetobacterales</taxon>
        <taxon>Acetobacteraceae</taxon>
        <taxon>Asaia</taxon>
    </lineage>
</organism>
<protein>
    <submittedName>
        <fullName evidence="1">Uncharacterized protein</fullName>
    </submittedName>
</protein>
<dbReference type="GeneID" id="78227873"/>
<accession>A0AAN4R6N8</accession>
<reference evidence="1 2" key="1">
    <citation type="submission" date="2019-07" db="EMBL/GenBank/DDBJ databases">
        <title>Whole genome shotgun sequence of Asaia bogorensis NBRC 16594.</title>
        <authorList>
            <person name="Hosoyama A."/>
            <person name="Uohara A."/>
            <person name="Ohji S."/>
            <person name="Ichikawa N."/>
        </authorList>
    </citation>
    <scope>NUCLEOTIDE SEQUENCE [LARGE SCALE GENOMIC DNA]</scope>
    <source>
        <strain evidence="1 2">NBRC 16594</strain>
    </source>
</reference>
<dbReference type="KEGG" id="abg:Asbog_01390"/>
<dbReference type="EMBL" id="BJVS01000005">
    <property type="protein sequence ID" value="GEL53839.1"/>
    <property type="molecule type" value="Genomic_DNA"/>
</dbReference>
<dbReference type="AlphaFoldDB" id="A0AAN4R6N8"/>
<comment type="caution">
    <text evidence="1">The sequence shown here is derived from an EMBL/GenBank/DDBJ whole genome shotgun (WGS) entry which is preliminary data.</text>
</comment>
<dbReference type="Proteomes" id="UP000321287">
    <property type="component" value="Unassembled WGS sequence"/>
</dbReference>
<name>A0AAN4R6N8_9PROT</name>
<evidence type="ECO:0000313" key="1">
    <source>
        <dbReference type="EMBL" id="GEL53839.1"/>
    </source>
</evidence>